<evidence type="ECO:0000256" key="4">
    <source>
        <dbReference type="PROSITE-ProRule" id="PRU00473"/>
    </source>
</evidence>
<evidence type="ECO:0000256" key="3">
    <source>
        <dbReference type="ARBA" id="ARBA00023237"/>
    </source>
</evidence>
<dbReference type="PRINTS" id="PR01021">
    <property type="entry name" value="OMPADOMAIN"/>
</dbReference>
<keyword evidence="6" id="KW-0732">Signal</keyword>
<evidence type="ECO:0000256" key="1">
    <source>
        <dbReference type="ARBA" id="ARBA00004442"/>
    </source>
</evidence>
<dbReference type="Pfam" id="PF04972">
    <property type="entry name" value="BON"/>
    <property type="match status" value="1"/>
</dbReference>
<dbReference type="PANTHER" id="PTHR30329:SF21">
    <property type="entry name" value="LIPOPROTEIN YIAD-RELATED"/>
    <property type="match status" value="1"/>
</dbReference>
<keyword evidence="2 4" id="KW-0472">Membrane</keyword>
<dbReference type="InterPro" id="IPR007055">
    <property type="entry name" value="BON_dom"/>
</dbReference>
<feature type="region of interest" description="Disordered" evidence="5">
    <location>
        <begin position="601"/>
        <end position="676"/>
    </location>
</feature>
<organism evidence="8 9">
    <name type="scientific">Shimia abyssi</name>
    <dbReference type="NCBI Taxonomy" id="1662395"/>
    <lineage>
        <taxon>Bacteria</taxon>
        <taxon>Pseudomonadati</taxon>
        <taxon>Pseudomonadota</taxon>
        <taxon>Alphaproteobacteria</taxon>
        <taxon>Rhodobacterales</taxon>
        <taxon>Roseobacteraceae</taxon>
    </lineage>
</organism>
<accession>A0A2P8FB25</accession>
<dbReference type="GO" id="GO:0009279">
    <property type="term" value="C:cell outer membrane"/>
    <property type="evidence" value="ECO:0007669"/>
    <property type="project" value="UniProtKB-SubCell"/>
</dbReference>
<feature type="domain" description="OmpA-like" evidence="7">
    <location>
        <begin position="488"/>
        <end position="605"/>
    </location>
</feature>
<dbReference type="OrthoDB" id="5525824at2"/>
<keyword evidence="3" id="KW-0998">Cell outer membrane</keyword>
<dbReference type="Gene3D" id="3.30.1330.60">
    <property type="entry name" value="OmpA-like domain"/>
    <property type="match status" value="1"/>
</dbReference>
<dbReference type="RefSeq" id="WP_106608903.1">
    <property type="nucleotide sequence ID" value="NZ_PYGJ01000008.1"/>
</dbReference>
<dbReference type="InterPro" id="IPR036737">
    <property type="entry name" value="OmpA-like_sf"/>
</dbReference>
<feature type="compositionally biased region" description="Low complexity" evidence="5">
    <location>
        <begin position="611"/>
        <end position="642"/>
    </location>
</feature>
<name>A0A2P8FB25_9RHOB</name>
<dbReference type="Gene3D" id="3.40.1520.20">
    <property type="match status" value="2"/>
</dbReference>
<feature type="compositionally biased region" description="Acidic residues" evidence="5">
    <location>
        <begin position="643"/>
        <end position="658"/>
    </location>
</feature>
<evidence type="ECO:0000259" key="7">
    <source>
        <dbReference type="PROSITE" id="PS51123"/>
    </source>
</evidence>
<evidence type="ECO:0000313" key="9">
    <source>
        <dbReference type="Proteomes" id="UP000240418"/>
    </source>
</evidence>
<dbReference type="Proteomes" id="UP000240418">
    <property type="component" value="Unassembled WGS sequence"/>
</dbReference>
<comment type="caution">
    <text evidence="8">The sequence shown here is derived from an EMBL/GenBank/DDBJ whole genome shotgun (WGS) entry which is preliminary data.</text>
</comment>
<comment type="subcellular location">
    <subcellularLocation>
        <location evidence="1">Cell outer membrane</location>
    </subcellularLocation>
</comment>
<feature type="signal peptide" evidence="6">
    <location>
        <begin position="1"/>
        <end position="16"/>
    </location>
</feature>
<dbReference type="CDD" id="cd07185">
    <property type="entry name" value="OmpA_C-like"/>
    <property type="match status" value="1"/>
</dbReference>
<dbReference type="InterPro" id="IPR050330">
    <property type="entry name" value="Bact_OuterMem_StrucFunc"/>
</dbReference>
<feature type="chain" id="PRO_5015170758" evidence="6">
    <location>
        <begin position="17"/>
        <end position="676"/>
    </location>
</feature>
<evidence type="ECO:0000256" key="2">
    <source>
        <dbReference type="ARBA" id="ARBA00023136"/>
    </source>
</evidence>
<keyword evidence="9" id="KW-1185">Reference proteome</keyword>
<dbReference type="SUPFAM" id="SSF103088">
    <property type="entry name" value="OmpA-like"/>
    <property type="match status" value="1"/>
</dbReference>
<dbReference type="AlphaFoldDB" id="A0A2P8FB25"/>
<dbReference type="InterPro" id="IPR006664">
    <property type="entry name" value="OMP_bac"/>
</dbReference>
<proteinExistence type="predicted"/>
<gene>
    <name evidence="8" type="ORF">CLV88_10887</name>
</gene>
<dbReference type="InterPro" id="IPR006665">
    <property type="entry name" value="OmpA-like"/>
</dbReference>
<dbReference type="EMBL" id="PYGJ01000008">
    <property type="protein sequence ID" value="PSL18909.1"/>
    <property type="molecule type" value="Genomic_DNA"/>
</dbReference>
<evidence type="ECO:0000313" key="8">
    <source>
        <dbReference type="EMBL" id="PSL18909.1"/>
    </source>
</evidence>
<evidence type="ECO:0000256" key="6">
    <source>
        <dbReference type="SAM" id="SignalP"/>
    </source>
</evidence>
<feature type="compositionally biased region" description="Polar residues" evidence="5">
    <location>
        <begin position="659"/>
        <end position="676"/>
    </location>
</feature>
<evidence type="ECO:0000256" key="5">
    <source>
        <dbReference type="SAM" id="MobiDB-lite"/>
    </source>
</evidence>
<sequence>MRLSSLLIVFATFATAALLSLVTASLSADLIEDSAERSVKRDLDDKGMQWAEVYAEGLQVFLAGIAPSEAERFRAISSAGGIVDAARVIDNMQVEATADIAPPRFSIEILRNDAGISLIGLIPETSDRGAIVDKMIEIAGRPNVTDLLETAEYDAPDGWPDALTFALRALDDLPRAKISVQSGAVSITAMADSPEDRRDLESALLRGTPKDMRLDLNISAPRPVITPFTLRFVIDDNGPRFDACSADTERTRVRILTAANAAGLEGGAVCTLGLGVPTPRWADAVEIGLKGLAELGGGTITFSDSEVTLVAQLGTDQALFDKVVGELESGLPQVFALHSTLPAPIEEDDTESTIPEFIATLSPEGLVQLRGRLPNDLARNTTASYARARFGGNAVHMAARLDDTLPASWPVRVMAGLDALARLHNGVLNITPDSMSIAGRTGNTDANAEIARLLSEKLSQTDQYAIDVIYVEELDPLAALPTPEECIAALQSIQNDQKIVFEPGSGTLDPSAKPIIDAIAARLQECPDLRVEIQGHTDSQGRESMNQALSQTRAQAVLNALQDRRILTSGITATGYGESQPIADNDTADGREANRRIEFVLIGPEKGPQQATEAATEGATDATADDAGSAEEAAADPDATTPDTEEEAAASDADDGDQPQDNAETTGEETTPNDTN</sequence>
<dbReference type="PANTHER" id="PTHR30329">
    <property type="entry name" value="STATOR ELEMENT OF FLAGELLAR MOTOR COMPLEX"/>
    <property type="match status" value="1"/>
</dbReference>
<dbReference type="Pfam" id="PF00691">
    <property type="entry name" value="OmpA"/>
    <property type="match status" value="1"/>
</dbReference>
<protein>
    <submittedName>
        <fullName evidence="8">OOP family OmpA-OmpF porin</fullName>
    </submittedName>
</protein>
<reference evidence="8 9" key="1">
    <citation type="submission" date="2018-03" db="EMBL/GenBank/DDBJ databases">
        <title>Genomic Encyclopedia of Archaeal and Bacterial Type Strains, Phase II (KMG-II): from individual species to whole genera.</title>
        <authorList>
            <person name="Goeker M."/>
        </authorList>
    </citation>
    <scope>NUCLEOTIDE SEQUENCE [LARGE SCALE GENOMIC DNA]</scope>
    <source>
        <strain evidence="8 9">DSM 100673</strain>
    </source>
</reference>
<dbReference type="PROSITE" id="PS51123">
    <property type="entry name" value="OMPA_2"/>
    <property type="match status" value="1"/>
</dbReference>